<evidence type="ECO:0000256" key="2">
    <source>
        <dbReference type="ARBA" id="ARBA00023002"/>
    </source>
</evidence>
<dbReference type="Gramene" id="PSS29229">
    <property type="protein sequence ID" value="PSS29229"/>
    <property type="gene ID" value="CEY00_Acc06790"/>
</dbReference>
<dbReference type="GO" id="GO:0016491">
    <property type="term" value="F:oxidoreductase activity"/>
    <property type="evidence" value="ECO:0007669"/>
    <property type="project" value="UniProtKB-KW"/>
</dbReference>
<dbReference type="GO" id="GO:0046872">
    <property type="term" value="F:metal ion binding"/>
    <property type="evidence" value="ECO:0007669"/>
    <property type="project" value="UniProtKB-KW"/>
</dbReference>
<organism evidence="5 6">
    <name type="scientific">Actinidia chinensis var. chinensis</name>
    <name type="common">Chinese soft-hair kiwi</name>
    <dbReference type="NCBI Taxonomy" id="1590841"/>
    <lineage>
        <taxon>Eukaryota</taxon>
        <taxon>Viridiplantae</taxon>
        <taxon>Streptophyta</taxon>
        <taxon>Embryophyta</taxon>
        <taxon>Tracheophyta</taxon>
        <taxon>Spermatophyta</taxon>
        <taxon>Magnoliopsida</taxon>
        <taxon>eudicotyledons</taxon>
        <taxon>Gunneridae</taxon>
        <taxon>Pentapetalae</taxon>
        <taxon>asterids</taxon>
        <taxon>Ericales</taxon>
        <taxon>Actinidiaceae</taxon>
        <taxon>Actinidia</taxon>
    </lineage>
</organism>
<sequence length="238" mass="26920">MLSAASLSVHPSPKTPIHSPKLTCVKTLSESPGLTHIPTSYAYFTNPNEFAASEPEDLSIPIIDFSLLTSGDPNCRTQIIQDLGKACEKWGFFMVVNHGVPESLMKGVITACDEFFNLREEEKEEFEGKHVLDPIRCGTSFHANIDKVFYWRDFLKVFVHPEFHFPDKPTGFRSQIIQDLGKACEQWGFFMVVHHGVPESLMKAVIHARDEFFNLRKRSSSLTGSMYWIPSGVGWHSL</sequence>
<keyword evidence="3" id="KW-0408">Iron</keyword>
<dbReference type="PANTHER" id="PTHR10209:SF460">
    <property type="entry name" value="FE2OG DIOXYGENASE DOMAIN-CONTAINING PROTEIN"/>
    <property type="match status" value="1"/>
</dbReference>
<dbReference type="InterPro" id="IPR027443">
    <property type="entry name" value="IPNS-like_sf"/>
</dbReference>
<evidence type="ECO:0000313" key="5">
    <source>
        <dbReference type="EMBL" id="PSS29229.1"/>
    </source>
</evidence>
<dbReference type="AlphaFoldDB" id="A0A2R6RGT9"/>
<protein>
    <submittedName>
        <fullName evidence="5">Protein DMR6-LIKE OXYGENASE 1 like</fullName>
    </submittedName>
</protein>
<keyword evidence="2" id="KW-0560">Oxidoreductase</keyword>
<accession>A0A2R6RGT9</accession>
<name>A0A2R6RGT9_ACTCC</name>
<keyword evidence="1" id="KW-0479">Metal-binding</keyword>
<reference evidence="5 6" key="1">
    <citation type="submission" date="2017-07" db="EMBL/GenBank/DDBJ databases">
        <title>An improved, manually edited Actinidia chinensis var. chinensis (kiwifruit) genome highlights the challenges associated with draft genomes and gene prediction in plants.</title>
        <authorList>
            <person name="Pilkington S."/>
            <person name="Crowhurst R."/>
            <person name="Hilario E."/>
            <person name="Nardozza S."/>
            <person name="Fraser L."/>
            <person name="Peng Y."/>
            <person name="Gunaseelan K."/>
            <person name="Simpson R."/>
            <person name="Tahir J."/>
            <person name="Deroles S."/>
            <person name="Templeton K."/>
            <person name="Luo Z."/>
            <person name="Davy M."/>
            <person name="Cheng C."/>
            <person name="Mcneilage M."/>
            <person name="Scaglione D."/>
            <person name="Liu Y."/>
            <person name="Zhang Q."/>
            <person name="Datson P."/>
            <person name="De Silva N."/>
            <person name="Gardiner S."/>
            <person name="Bassett H."/>
            <person name="Chagne D."/>
            <person name="Mccallum J."/>
            <person name="Dzierzon H."/>
            <person name="Deng C."/>
            <person name="Wang Y.-Y."/>
            <person name="Barron N."/>
            <person name="Manako K."/>
            <person name="Bowen J."/>
            <person name="Foster T."/>
            <person name="Erridge Z."/>
            <person name="Tiffin H."/>
            <person name="Waite C."/>
            <person name="Davies K."/>
            <person name="Grierson E."/>
            <person name="Laing W."/>
            <person name="Kirk R."/>
            <person name="Chen X."/>
            <person name="Wood M."/>
            <person name="Montefiori M."/>
            <person name="Brummell D."/>
            <person name="Schwinn K."/>
            <person name="Catanach A."/>
            <person name="Fullerton C."/>
            <person name="Li D."/>
            <person name="Meiyalaghan S."/>
            <person name="Nieuwenhuizen N."/>
            <person name="Read N."/>
            <person name="Prakash R."/>
            <person name="Hunter D."/>
            <person name="Zhang H."/>
            <person name="Mckenzie M."/>
            <person name="Knabel M."/>
            <person name="Harris A."/>
            <person name="Allan A."/>
            <person name="Chen A."/>
            <person name="Janssen B."/>
            <person name="Plunkett B."/>
            <person name="Dwamena C."/>
            <person name="Voogd C."/>
            <person name="Leif D."/>
            <person name="Lafferty D."/>
            <person name="Souleyre E."/>
            <person name="Varkonyi-Gasic E."/>
            <person name="Gambi F."/>
            <person name="Hanley J."/>
            <person name="Yao J.-L."/>
            <person name="Cheung J."/>
            <person name="David K."/>
            <person name="Warren B."/>
            <person name="Marsh K."/>
            <person name="Snowden K."/>
            <person name="Lin-Wang K."/>
            <person name="Brian L."/>
            <person name="Martinez-Sanchez M."/>
            <person name="Wang M."/>
            <person name="Ileperuma N."/>
            <person name="Macnee N."/>
            <person name="Campin R."/>
            <person name="Mcatee P."/>
            <person name="Drummond R."/>
            <person name="Espley R."/>
            <person name="Ireland H."/>
            <person name="Wu R."/>
            <person name="Atkinson R."/>
            <person name="Karunairetnam S."/>
            <person name="Bulley S."/>
            <person name="Chunkath S."/>
            <person name="Hanley Z."/>
            <person name="Storey R."/>
            <person name="Thrimawithana A."/>
            <person name="Thomson S."/>
            <person name="David C."/>
            <person name="Testolin R."/>
        </authorList>
    </citation>
    <scope>NUCLEOTIDE SEQUENCE [LARGE SCALE GENOMIC DNA]</scope>
    <source>
        <strain evidence="6">cv. Red5</strain>
        <tissue evidence="5">Young leaf</tissue>
    </source>
</reference>
<evidence type="ECO:0000256" key="1">
    <source>
        <dbReference type="ARBA" id="ARBA00022723"/>
    </source>
</evidence>
<reference evidence="6" key="2">
    <citation type="journal article" date="2018" name="BMC Genomics">
        <title>A manually annotated Actinidia chinensis var. chinensis (kiwifruit) genome highlights the challenges associated with draft genomes and gene prediction in plants.</title>
        <authorList>
            <person name="Pilkington S.M."/>
            <person name="Crowhurst R."/>
            <person name="Hilario E."/>
            <person name="Nardozza S."/>
            <person name="Fraser L."/>
            <person name="Peng Y."/>
            <person name="Gunaseelan K."/>
            <person name="Simpson R."/>
            <person name="Tahir J."/>
            <person name="Deroles S.C."/>
            <person name="Templeton K."/>
            <person name="Luo Z."/>
            <person name="Davy M."/>
            <person name="Cheng C."/>
            <person name="McNeilage M."/>
            <person name="Scaglione D."/>
            <person name="Liu Y."/>
            <person name="Zhang Q."/>
            <person name="Datson P."/>
            <person name="De Silva N."/>
            <person name="Gardiner S.E."/>
            <person name="Bassett H."/>
            <person name="Chagne D."/>
            <person name="McCallum J."/>
            <person name="Dzierzon H."/>
            <person name="Deng C."/>
            <person name="Wang Y.Y."/>
            <person name="Barron L."/>
            <person name="Manako K."/>
            <person name="Bowen J."/>
            <person name="Foster T.M."/>
            <person name="Erridge Z.A."/>
            <person name="Tiffin H."/>
            <person name="Waite C.N."/>
            <person name="Davies K.M."/>
            <person name="Grierson E.P."/>
            <person name="Laing W.A."/>
            <person name="Kirk R."/>
            <person name="Chen X."/>
            <person name="Wood M."/>
            <person name="Montefiori M."/>
            <person name="Brummell D.A."/>
            <person name="Schwinn K.E."/>
            <person name="Catanach A."/>
            <person name="Fullerton C."/>
            <person name="Li D."/>
            <person name="Meiyalaghan S."/>
            <person name="Nieuwenhuizen N."/>
            <person name="Read N."/>
            <person name="Prakash R."/>
            <person name="Hunter D."/>
            <person name="Zhang H."/>
            <person name="McKenzie M."/>
            <person name="Knabel M."/>
            <person name="Harris A."/>
            <person name="Allan A.C."/>
            <person name="Gleave A."/>
            <person name="Chen A."/>
            <person name="Janssen B.J."/>
            <person name="Plunkett B."/>
            <person name="Ampomah-Dwamena C."/>
            <person name="Voogd C."/>
            <person name="Leif D."/>
            <person name="Lafferty D."/>
            <person name="Souleyre E.J.F."/>
            <person name="Varkonyi-Gasic E."/>
            <person name="Gambi F."/>
            <person name="Hanley J."/>
            <person name="Yao J.L."/>
            <person name="Cheung J."/>
            <person name="David K.M."/>
            <person name="Warren B."/>
            <person name="Marsh K."/>
            <person name="Snowden K.C."/>
            <person name="Lin-Wang K."/>
            <person name="Brian L."/>
            <person name="Martinez-Sanchez M."/>
            <person name="Wang M."/>
            <person name="Ileperuma N."/>
            <person name="Macnee N."/>
            <person name="Campin R."/>
            <person name="McAtee P."/>
            <person name="Drummond R.S.M."/>
            <person name="Espley R.V."/>
            <person name="Ireland H.S."/>
            <person name="Wu R."/>
            <person name="Atkinson R.G."/>
            <person name="Karunairetnam S."/>
            <person name="Bulley S."/>
            <person name="Chunkath S."/>
            <person name="Hanley Z."/>
            <person name="Storey R."/>
            <person name="Thrimawithana A.H."/>
            <person name="Thomson S."/>
            <person name="David C."/>
            <person name="Testolin R."/>
            <person name="Huang H."/>
            <person name="Hellens R.P."/>
            <person name="Schaffer R.J."/>
        </authorList>
    </citation>
    <scope>NUCLEOTIDE SEQUENCE [LARGE SCALE GENOMIC DNA]</scope>
    <source>
        <strain evidence="6">cv. Red5</strain>
    </source>
</reference>
<dbReference type="Pfam" id="PF14226">
    <property type="entry name" value="DIOX_N"/>
    <property type="match status" value="2"/>
</dbReference>
<dbReference type="InParanoid" id="A0A2R6RGT9"/>
<dbReference type="EMBL" id="NKQK01000006">
    <property type="protein sequence ID" value="PSS29229.1"/>
    <property type="molecule type" value="Genomic_DNA"/>
</dbReference>
<evidence type="ECO:0000313" key="6">
    <source>
        <dbReference type="Proteomes" id="UP000241394"/>
    </source>
</evidence>
<evidence type="ECO:0000256" key="3">
    <source>
        <dbReference type="ARBA" id="ARBA00023004"/>
    </source>
</evidence>
<feature type="domain" description="Non-haem dioxygenase N-terminal" evidence="4">
    <location>
        <begin position="173"/>
        <end position="215"/>
    </location>
</feature>
<dbReference type="OMA" id="FHANIDK"/>
<keyword evidence="6" id="KW-1185">Reference proteome</keyword>
<dbReference type="Proteomes" id="UP000241394">
    <property type="component" value="Chromosome LG6"/>
</dbReference>
<dbReference type="Gene3D" id="2.60.120.330">
    <property type="entry name" value="B-lactam Antibiotic, Isopenicillin N Synthase, Chain"/>
    <property type="match status" value="2"/>
</dbReference>
<feature type="domain" description="Non-haem dioxygenase N-terminal" evidence="4">
    <location>
        <begin position="60"/>
        <end position="162"/>
    </location>
</feature>
<comment type="caution">
    <text evidence="5">The sequence shown here is derived from an EMBL/GenBank/DDBJ whole genome shotgun (WGS) entry which is preliminary data.</text>
</comment>
<dbReference type="SUPFAM" id="SSF51197">
    <property type="entry name" value="Clavaminate synthase-like"/>
    <property type="match status" value="2"/>
</dbReference>
<proteinExistence type="predicted"/>
<dbReference type="InterPro" id="IPR026992">
    <property type="entry name" value="DIOX_N"/>
</dbReference>
<evidence type="ECO:0000259" key="4">
    <source>
        <dbReference type="Pfam" id="PF14226"/>
    </source>
</evidence>
<dbReference type="OrthoDB" id="288590at2759"/>
<gene>
    <name evidence="5" type="ORF">CEY00_Acc06790</name>
</gene>
<dbReference type="STRING" id="1590841.A0A2R6RGT9"/>
<dbReference type="PANTHER" id="PTHR10209">
    <property type="entry name" value="OXIDOREDUCTASE, 2OG-FE II OXYGENASE FAMILY PROTEIN"/>
    <property type="match status" value="1"/>
</dbReference>